<sequence length="167" mass="18440">MTRAVLSIGSNLGDRFGYLQLAVRGFADVLVAVSPVYETAPWGVVDQDDFLNAVLVVESPDVDEWGWLRRGQELERAAERVRDRRWGPRTLDVDVVAVDGVLSSDPELLLPHPGAHERATVLIPWLAVSPDAVLPGFGRIAELDFDDEGVRLRTDLSLNIRTTKIGE</sequence>
<protein>
    <recommendedName>
        <fullName evidence="3">2-amino-4-hydroxy-6-hydroxymethyldihydropteridine diphosphokinase</fullName>
        <ecNumber evidence="3">2.7.6.3</ecNumber>
    </recommendedName>
</protein>
<dbReference type="RefSeq" id="WP_106185305.1">
    <property type="nucleotide sequence ID" value="NZ_PVTF01000001.1"/>
</dbReference>
<evidence type="ECO:0000256" key="8">
    <source>
        <dbReference type="ARBA" id="ARBA00022909"/>
    </source>
</evidence>
<keyword evidence="11" id="KW-1185">Reference proteome</keyword>
<comment type="caution">
    <text evidence="10">The sequence shown here is derived from an EMBL/GenBank/DDBJ whole genome shotgun (WGS) entry which is preliminary data.</text>
</comment>
<keyword evidence="4" id="KW-0808">Transferase</keyword>
<dbReference type="Gene3D" id="3.30.70.560">
    <property type="entry name" value="7,8-Dihydro-6-hydroxymethylpterin-pyrophosphokinase HPPK"/>
    <property type="match status" value="1"/>
</dbReference>
<evidence type="ECO:0000313" key="11">
    <source>
        <dbReference type="Proteomes" id="UP000239494"/>
    </source>
</evidence>
<dbReference type="GO" id="GO:0005524">
    <property type="term" value="F:ATP binding"/>
    <property type="evidence" value="ECO:0007669"/>
    <property type="project" value="UniProtKB-KW"/>
</dbReference>
<dbReference type="EMBL" id="PVTF01000001">
    <property type="protein sequence ID" value="PRY46249.1"/>
    <property type="molecule type" value="Genomic_DNA"/>
</dbReference>
<reference evidence="10 11" key="1">
    <citation type="submission" date="2018-03" db="EMBL/GenBank/DDBJ databases">
        <title>Genomic Encyclopedia of Archaeal and Bacterial Type Strains, Phase II (KMG-II): from individual species to whole genera.</title>
        <authorList>
            <person name="Goeker M."/>
        </authorList>
    </citation>
    <scope>NUCLEOTIDE SEQUENCE [LARGE SCALE GENOMIC DNA]</scope>
    <source>
        <strain evidence="10 11">DSM 44720</strain>
    </source>
</reference>
<dbReference type="GO" id="GO:0046654">
    <property type="term" value="P:tetrahydrofolate biosynthetic process"/>
    <property type="evidence" value="ECO:0007669"/>
    <property type="project" value="UniProtKB-UniPathway"/>
</dbReference>
<comment type="catalytic activity">
    <reaction evidence="1">
        <text>6-hydroxymethyl-7,8-dihydropterin + ATP = (7,8-dihydropterin-6-yl)methyl diphosphate + AMP + H(+)</text>
        <dbReference type="Rhea" id="RHEA:11412"/>
        <dbReference type="ChEBI" id="CHEBI:15378"/>
        <dbReference type="ChEBI" id="CHEBI:30616"/>
        <dbReference type="ChEBI" id="CHEBI:44841"/>
        <dbReference type="ChEBI" id="CHEBI:72950"/>
        <dbReference type="ChEBI" id="CHEBI:456215"/>
        <dbReference type="EC" id="2.7.6.3"/>
    </reaction>
</comment>
<evidence type="ECO:0000256" key="7">
    <source>
        <dbReference type="ARBA" id="ARBA00022840"/>
    </source>
</evidence>
<dbReference type="Pfam" id="PF01288">
    <property type="entry name" value="HPPK"/>
    <property type="match status" value="1"/>
</dbReference>
<dbReference type="OrthoDB" id="9808041at2"/>
<proteinExistence type="predicted"/>
<evidence type="ECO:0000256" key="4">
    <source>
        <dbReference type="ARBA" id="ARBA00022679"/>
    </source>
</evidence>
<dbReference type="AlphaFoldDB" id="A0A2T0TKS8"/>
<dbReference type="PANTHER" id="PTHR43071:SF1">
    <property type="entry name" value="2-AMINO-4-HYDROXY-6-HYDROXYMETHYLDIHYDROPTERIDINE PYROPHOSPHOKINASE"/>
    <property type="match status" value="1"/>
</dbReference>
<evidence type="ECO:0000256" key="5">
    <source>
        <dbReference type="ARBA" id="ARBA00022741"/>
    </source>
</evidence>
<dbReference type="GO" id="GO:0003848">
    <property type="term" value="F:2-amino-4-hydroxy-6-hydroxymethyldihydropteridine diphosphokinase activity"/>
    <property type="evidence" value="ECO:0007669"/>
    <property type="project" value="UniProtKB-EC"/>
</dbReference>
<accession>A0A2T0TKS8</accession>
<dbReference type="EC" id="2.7.6.3" evidence="3"/>
<comment type="pathway">
    <text evidence="2">Cofactor biosynthesis; tetrahydrofolate biosynthesis; 2-amino-4-hydroxy-6-hydroxymethyl-7,8-dihydropteridine diphosphate from 7,8-dihydroneopterin triphosphate: step 4/4.</text>
</comment>
<name>A0A2T0TKS8_9PSEU</name>
<evidence type="ECO:0000256" key="3">
    <source>
        <dbReference type="ARBA" id="ARBA00013253"/>
    </source>
</evidence>
<keyword evidence="6 10" id="KW-0418">Kinase</keyword>
<dbReference type="InterPro" id="IPR035907">
    <property type="entry name" value="Hppk_sf"/>
</dbReference>
<feature type="domain" description="7,8-dihydro-6-hydroxymethylpterin-pyrophosphokinase" evidence="9">
    <location>
        <begin position="85"/>
        <end position="96"/>
    </location>
</feature>
<evidence type="ECO:0000256" key="1">
    <source>
        <dbReference type="ARBA" id="ARBA00000198"/>
    </source>
</evidence>
<dbReference type="InterPro" id="IPR000550">
    <property type="entry name" value="Hppk"/>
</dbReference>
<dbReference type="GO" id="GO:0046656">
    <property type="term" value="P:folic acid biosynthetic process"/>
    <property type="evidence" value="ECO:0007669"/>
    <property type="project" value="UniProtKB-KW"/>
</dbReference>
<dbReference type="CDD" id="cd00483">
    <property type="entry name" value="HPPK"/>
    <property type="match status" value="1"/>
</dbReference>
<keyword evidence="7" id="KW-0067">ATP-binding</keyword>
<dbReference type="PANTHER" id="PTHR43071">
    <property type="entry name" value="2-AMINO-4-HYDROXY-6-HYDROXYMETHYLDIHYDROPTERIDINE PYROPHOSPHOKINASE"/>
    <property type="match status" value="1"/>
</dbReference>
<gene>
    <name evidence="10" type="ORF">CLV43_101522</name>
</gene>
<dbReference type="UniPathway" id="UPA00077">
    <property type="reaction ID" value="UER00155"/>
</dbReference>
<dbReference type="SUPFAM" id="SSF55083">
    <property type="entry name" value="6-hydroxymethyl-7,8-dihydropterin pyrophosphokinase, HPPK"/>
    <property type="match status" value="1"/>
</dbReference>
<dbReference type="NCBIfam" id="TIGR01498">
    <property type="entry name" value="folK"/>
    <property type="match status" value="1"/>
</dbReference>
<evidence type="ECO:0000313" key="10">
    <source>
        <dbReference type="EMBL" id="PRY46249.1"/>
    </source>
</evidence>
<keyword evidence="5" id="KW-0547">Nucleotide-binding</keyword>
<dbReference type="PROSITE" id="PS00794">
    <property type="entry name" value="HPPK"/>
    <property type="match status" value="1"/>
</dbReference>
<dbReference type="Proteomes" id="UP000239494">
    <property type="component" value="Unassembled WGS sequence"/>
</dbReference>
<evidence type="ECO:0000256" key="6">
    <source>
        <dbReference type="ARBA" id="ARBA00022777"/>
    </source>
</evidence>
<evidence type="ECO:0000259" key="9">
    <source>
        <dbReference type="PROSITE" id="PS00794"/>
    </source>
</evidence>
<organism evidence="10 11">
    <name type="scientific">Umezawaea tangerina</name>
    <dbReference type="NCBI Taxonomy" id="84725"/>
    <lineage>
        <taxon>Bacteria</taxon>
        <taxon>Bacillati</taxon>
        <taxon>Actinomycetota</taxon>
        <taxon>Actinomycetes</taxon>
        <taxon>Pseudonocardiales</taxon>
        <taxon>Pseudonocardiaceae</taxon>
        <taxon>Umezawaea</taxon>
    </lineage>
</organism>
<evidence type="ECO:0000256" key="2">
    <source>
        <dbReference type="ARBA" id="ARBA00005051"/>
    </source>
</evidence>
<dbReference type="GO" id="GO:0016301">
    <property type="term" value="F:kinase activity"/>
    <property type="evidence" value="ECO:0007669"/>
    <property type="project" value="UniProtKB-KW"/>
</dbReference>
<keyword evidence="8" id="KW-0289">Folate biosynthesis</keyword>